<dbReference type="OrthoDB" id="4571806at2"/>
<gene>
    <name evidence="2" type="ORF">DFR68_105350</name>
</gene>
<dbReference type="RefSeq" id="WP_147288972.1">
    <property type="nucleotide sequence ID" value="NZ_QQAZ01000005.1"/>
</dbReference>
<protein>
    <recommendedName>
        <fullName evidence="4">Secreted protein</fullName>
    </recommendedName>
</protein>
<sequence>MKRVAFGLAGVCTAMVSAGVLAAGPAPAVAVPTGVYCFQTICYNSTPDTQAVTGTVVCPWTELPVTWAIPPHSAASVDAACPAGERSEGVRF</sequence>
<organism evidence="2 3">
    <name type="scientific">Nocardia mexicana</name>
    <dbReference type="NCBI Taxonomy" id="279262"/>
    <lineage>
        <taxon>Bacteria</taxon>
        <taxon>Bacillati</taxon>
        <taxon>Actinomycetota</taxon>
        <taxon>Actinomycetes</taxon>
        <taxon>Mycobacteriales</taxon>
        <taxon>Nocardiaceae</taxon>
        <taxon>Nocardia</taxon>
    </lineage>
</organism>
<evidence type="ECO:0000313" key="2">
    <source>
        <dbReference type="EMBL" id="RDI50873.1"/>
    </source>
</evidence>
<dbReference type="STRING" id="1210089.GCA_001613165_03198"/>
<evidence type="ECO:0000256" key="1">
    <source>
        <dbReference type="SAM" id="SignalP"/>
    </source>
</evidence>
<name>A0A370H3Z0_9NOCA</name>
<evidence type="ECO:0000313" key="3">
    <source>
        <dbReference type="Proteomes" id="UP000255355"/>
    </source>
</evidence>
<keyword evidence="3" id="KW-1185">Reference proteome</keyword>
<evidence type="ECO:0008006" key="4">
    <source>
        <dbReference type="Google" id="ProtNLM"/>
    </source>
</evidence>
<dbReference type="EMBL" id="QQAZ01000005">
    <property type="protein sequence ID" value="RDI50873.1"/>
    <property type="molecule type" value="Genomic_DNA"/>
</dbReference>
<reference evidence="2 3" key="1">
    <citation type="submission" date="2018-07" db="EMBL/GenBank/DDBJ databases">
        <title>Genomic Encyclopedia of Type Strains, Phase IV (KMG-IV): sequencing the most valuable type-strain genomes for metagenomic binning, comparative biology and taxonomic classification.</title>
        <authorList>
            <person name="Goeker M."/>
        </authorList>
    </citation>
    <scope>NUCLEOTIDE SEQUENCE [LARGE SCALE GENOMIC DNA]</scope>
    <source>
        <strain evidence="2 3">DSM 44952</strain>
    </source>
</reference>
<keyword evidence="1" id="KW-0732">Signal</keyword>
<proteinExistence type="predicted"/>
<accession>A0A370H3Z0</accession>
<dbReference type="AlphaFoldDB" id="A0A370H3Z0"/>
<feature type="signal peptide" evidence="1">
    <location>
        <begin position="1"/>
        <end position="22"/>
    </location>
</feature>
<comment type="caution">
    <text evidence="2">The sequence shown here is derived from an EMBL/GenBank/DDBJ whole genome shotgun (WGS) entry which is preliminary data.</text>
</comment>
<feature type="chain" id="PRO_5038793344" description="Secreted protein" evidence="1">
    <location>
        <begin position="23"/>
        <end position="92"/>
    </location>
</feature>
<dbReference type="Proteomes" id="UP000255355">
    <property type="component" value="Unassembled WGS sequence"/>
</dbReference>